<keyword evidence="8" id="KW-0067">ATP-binding</keyword>
<evidence type="ECO:0000313" key="18">
    <source>
        <dbReference type="Proteomes" id="UP000193944"/>
    </source>
</evidence>
<dbReference type="GO" id="GO:0005634">
    <property type="term" value="C:nucleus"/>
    <property type="evidence" value="ECO:0007669"/>
    <property type="project" value="UniProtKB-SubCell"/>
</dbReference>
<keyword evidence="7" id="KW-0418">Kinase</keyword>
<dbReference type="EC" id="2.7.11.1" evidence="2"/>
<feature type="compositionally biased region" description="Basic residues" evidence="13">
    <location>
        <begin position="2664"/>
        <end position="2673"/>
    </location>
</feature>
<feature type="domain" description="FAT" evidence="15">
    <location>
        <begin position="2814"/>
        <end position="3441"/>
    </location>
</feature>
<comment type="catalytic activity">
    <reaction evidence="11">
        <text>L-threonyl-[protein] + ATP = O-phospho-L-threonyl-[protein] + ADP + H(+)</text>
        <dbReference type="Rhea" id="RHEA:46608"/>
        <dbReference type="Rhea" id="RHEA-COMP:11060"/>
        <dbReference type="Rhea" id="RHEA-COMP:11605"/>
        <dbReference type="ChEBI" id="CHEBI:15378"/>
        <dbReference type="ChEBI" id="CHEBI:30013"/>
        <dbReference type="ChEBI" id="CHEBI:30616"/>
        <dbReference type="ChEBI" id="CHEBI:61977"/>
        <dbReference type="ChEBI" id="CHEBI:456216"/>
        <dbReference type="EC" id="2.7.11.1"/>
    </reaction>
</comment>
<dbReference type="PANTHER" id="PTHR11139">
    <property type="entry name" value="ATAXIA TELANGIECTASIA MUTATED ATM -RELATED"/>
    <property type="match status" value="1"/>
</dbReference>
<keyword evidence="18" id="KW-1185">Reference proteome</keyword>
<keyword evidence="9" id="KW-0234">DNA repair</keyword>
<dbReference type="Pfam" id="PF20502">
    <property type="entry name" value="DNAPKcs_CC1-2"/>
    <property type="match status" value="1"/>
</dbReference>
<evidence type="ECO:0000256" key="9">
    <source>
        <dbReference type="ARBA" id="ARBA00023204"/>
    </source>
</evidence>
<dbReference type="GO" id="GO:0000723">
    <property type="term" value="P:telomere maintenance"/>
    <property type="evidence" value="ECO:0007669"/>
    <property type="project" value="TreeGrafter"/>
</dbReference>
<dbReference type="PROSITE" id="PS51189">
    <property type="entry name" value="FAT"/>
    <property type="match status" value="1"/>
</dbReference>
<dbReference type="InterPro" id="IPR018936">
    <property type="entry name" value="PI3/4_kinase_CS"/>
</dbReference>
<dbReference type="Pfam" id="PF00454">
    <property type="entry name" value="PI3_PI4_kinase"/>
    <property type="match status" value="1"/>
</dbReference>
<dbReference type="GO" id="GO:0004677">
    <property type="term" value="F:DNA-dependent protein kinase activity"/>
    <property type="evidence" value="ECO:0007669"/>
    <property type="project" value="InterPro"/>
</dbReference>
<dbReference type="SMART" id="SM01344">
    <property type="entry name" value="NUC194"/>
    <property type="match status" value="1"/>
</dbReference>
<organism evidence="17 18">
    <name type="scientific">Anaeromyces robustus</name>
    <dbReference type="NCBI Taxonomy" id="1754192"/>
    <lineage>
        <taxon>Eukaryota</taxon>
        <taxon>Fungi</taxon>
        <taxon>Fungi incertae sedis</taxon>
        <taxon>Chytridiomycota</taxon>
        <taxon>Chytridiomycota incertae sedis</taxon>
        <taxon>Neocallimastigomycetes</taxon>
        <taxon>Neocallimastigales</taxon>
        <taxon>Neocallimastigaceae</taxon>
        <taxon>Anaeromyces</taxon>
    </lineage>
</organism>
<sequence length="4046" mass="474591">MSANIDILRNLLNELSIINKDVKSISIEIYNFPYKLLNNKEIVYALSILFNNENGILEFIVKTMKYKEHAYSRQILLNLIRDLLENFPNYLEEYIDKIRKISESFFFNEKAVRTISASFQVLNIIYNPEKKYLTRENIQPDKLFERYMNSYVQKFTKLSTSVKCDVLQFLGKLIQYYSNDISEDQKKIYTRHCIQTINNFLQNPKSFDDYSLITSIIYGLNSYLQSNNDIIKEDKPEYITITNLIKVILSINVNSLSRYEQIKACLQFVIDNGHYISKILFKNCTLFFESLLNICKHQNRDLHKLGFQAMDCLLNEIVNYSEKCTNEIEAKKVFWYFIEFFTNSLRKEDSDTKDISLAIRGYGLFSGPCKKYFSESEFNIIISELLKKADSIFSNDNINEEMFLHFSSFLQAYNSILKILDTVDNTLLRGIELIITQLMISFQLLNDKLKFINAKSIQHILWELNNKSVMDTFFNKIAGEILVLTCIDKDKTANNQNLDEDAMEIDEPANVENVIDEMIKENEHAYNDYYYQFWRIILDEKNLPERNDIKMEDEELLKDEKKRNQFIQKLYDIIIQNLLDFPKHLNLALYDDNENAFNNKNHDNNENNDNNDNNSTITESTDESTNDIDNNNIEINNAKSVNVQSLKPYCIRDFDIFINYVEFTKLILSTSTTKSLFEKWLYSFGKEIINFSEKYPLVSGFYKLFECCLNISEDLHYFNGILNKEYIGELHKGMINEINEPYNGIKQRTYILYTKYINEIIIRLTQYKDDLLVSCLKLVLSSPNELISLNDFIEPLKIILNLGISEYSLAKLGLDAFEKWISYIPKNKLKIYYKEIFPLFNKYLINIKENKDAELDYYISNNKMKMIKKVNKYEKEIVEETHNNIKIKVLRIIGMIGDGIPYLYSNFDIKDYLKWDPENGIIFILHFVDFQTEINLDHLLPRILELAQLSSNRKVKIWACELLHSITIYMVGLNAHRIRDNSTIKDNTNLFDKFYTKIFPVILQLSVDIDKISRDLFSSLTFQLIHWFTNNSLNDDSESLTLLDCCFNAAICQDGPLRDYGTQCINEFLKWTIKQNFDEEKLMANIEVLLEKIYQYCRNPNSYKRLGASLIFNKIYVELREHQKIIDKFLFEILYYILYNLKLSYYDKDILETAEQCKIAINHIVRILKKKYSIFIMSKESRNSFPGLKKPDLKSLIEWLLYETGSIEEVYSKKCMDLVLVLSPLLPENSKLDLNELFLSDNNLFNDIYKMDELIIKQEEKNLLLKSGIKWANRLSICLEGFIWIIKNKLLESSLFFKNRLNNFINSIAFFIDNISRNEIQINDNNLIYYTINEISKLNNKRFEISFKIINFIRYLIENSMDMKSIFENLQTCHIFSDGFIDLLNCSLYNTKILGNDLEEKDIQLSFYNSLQKLLILLKNNETFISYNNLISKLSEKEDLYYNKFLSTYNEINTITENTIFLKSIYILNLSGILKDILQFKDVNEYNYFSSYLNCLDNLKNNENPSFEIFIKQLLDICVILPDVQEECWEKLLGLSTMTDLKYSDIVSFYSRYKFKINYLFMTNFDVYSKYLFYCISENIVIDIINGCIDLIIDYSGIITDKFKMKFLIQISNQADFFKAYLLYHMDKKNYYIVIDFFKKLFKLENKFFEKYASSTCKDEFCKIYLQLLDPSNSLKVKSEALKLFPIYESYLNSNYKEKLEKSIEFIIYNQFPISSNDLVKDTLQYIEYRNTVTSLINLLSTGNFIIIKNLVLLTCKEEEFKYKEKIKEFIAIIINNYSEDKFNNFTDYCMDVLLDSKASPLVRVNVIKQYLIPALIHVNCQFKINFYSKYIMSMTQVIKEQLINKEDELCIQLNIHSINGNNSPINKAFCDGNVKTGKELLTSLMKPVAYIARSVTNISSNNEKYHLASKYYKQSAYCLIAAMLYCTQTKENFFNVFLFQENEAKNEKIWENIIDTRNKIIFKIEDGVPKKKSKRYYDSIQFRRNVIRNQKNNFSSYLSASSLSQSIDFLGEDNDIDINNQFNENEYYNNENDLYNKNEIKKNYEYNETFFDQDCINENICMPMILKIIKKITNNSTLAPNQTLSMPAWMTALLKTFTSYTTHINIKTFIAKIIINYPEPFISYANLWYIPIVKFISGGEEFNDGFTYYIEDLCNLLIKWKNFVNIENNAENRFNFTNMMNFIIKYSNIQDGLSLKTVIDIINEFLNKFKGFVDTPVEILYKFLTNNNNNNNNNNEEQYTGNTINLAIQILASFVSNEIPEYNQINMDASDSYPSEVEFYSVLANYIQFNHKNVYEPAAELCGLILKRMKKGTMNENVLNIITSKLELLNPVNTKNKTTDKFIICLHQIGLNYEEILDKYLVLILFLFPNLSLDKKIQALEIIRLRCETRKEILFDELKGKELDGLLKNSSENIQYLTLDIIYNLRDVLTTDQIKYFLNNSKHFIKHTSIRCRNIYYAILKHAYQSNIDDNVKKTIKIALLNGLADSDEEIRNNILSIWHDPSLVDSTFNLFERVLSSLYSSETESIYLSYATPILLLSISDLENSLFKNSLPNAIFGKNKKFNMSFISSSMDPLFTSSQSDNSYNKVYSSQRELSFTPTVEMGTQYSYKPSNSQSTLLVNFEINNLNSNNKNNGESSNTNVKMEIDDNTIGSSQNESSKSALPHRRRAQRYKRSENARRIFFASIAEKKKKRIEKHLKLGKQAKDKLVYTLRNYKEGELPDIQIKYKEIIQPLQALAIVDIDISKNLFMMILDSIWSKRKEIMNDNECEIFTDKIVKCLNVILENTTENDFSFITSILTFCLKENIYVDTDILKKIGLNSNNQALAILLIENIQMNQQETSQSVVDYDNKKLWNNLAQLYKSIGENEIYRNIEESKIKANQSLKDAIEMEVLGLYQDALNIYSNILENLNQMTDEYEQSLCEQGRLECYNKLGSWSDLVDNVVDICNNDLESLWDVNKKDLLNYYIRGFTKLHQGYYDREKNYHEWNEDNENPIIQFLENALKDNIKRETVNSYYPYELSVISMMENNINQTRYYIYQTYEMIYKSLSNTNFFTNNNHLMKASQIQSILEITEALDLIDSLNTDKGDYILNKMFLKWNSRYPSDNDTSIDYWFDICENREILLDQIKKSIENDNYDKKLIEQKKNIWLTCSKAALKMKNFFVVASCLSKSKSYGLSKLEFSYEAIKYIVTELKILKDPEERFKKIVSLGISLSGLYKKLEKNPDYKLLAKLYQLDSKLASIILEDKSSMHQNLINECQTNSKFSKFIPETFNKDRASLLYYFQGRGLKRLLETLKLYKQMNMTNENKKIYLSVATFCDQSIKRTENNNDGELTDKDLKSFEEYSKLEIKYLLKALKYGSTEGIQLFPRLLQLIENNETNQQTFMKNVEGVESWLFIRWIPQITALLDKDCGYALIPLLKEIAINYPNALNYPLNISCEQYNFENRSTNKYNMNVEEEIKKLKEIIYDEQNENFIKELQRLSEPVHIYKDYAEKIAETLASKEKSSKKIADLKEYTQVIFDYLIDPSPEKAGTIYQKFSKKYKKELKKVFDLSNLVKTKPKTYLNIYKKQLTTLRSDKEFERNETYKTQLKNYSIWLAEYQGKNYDKEIEIPGQYDGKSNPRLKKNKNISIFNSNILVLNSLRKPKRLEIIGDDESQHLFLVKGGEDLRLDQRIQQLFNIMNDLLIKEPYCKKNNINIKTYKVIPMTGSLGIIEWVPDTISIGSCVQEMVEDKSLIVNSRNKYVDWVNSFYKKGGENVFHTMFKKASREETINNLTKIEDQIPKRLINKYLLKIIRTPDIYIKIRNEYANSLAAISICSYILGIGDRHLENILINKNSGQLIGIDFGHAFGTATEVLAIPEMVPFRLTSQMIDCLNPLGISVLLEIPMIYIQTVLRENSEILLNAMSIFINEPLLDWRNFALRQAKQQKIITKKDEESMNTLEPPKWYPKQKLSIAEKKLKGENPSNILITELENGHGNTSFIRYLKEIVKGDPKYNIRAQPEYNEINEEGNNILTPMQQVKSLIDLATDKNILGRAWVGWSPFV</sequence>
<evidence type="ECO:0000256" key="6">
    <source>
        <dbReference type="ARBA" id="ARBA00022763"/>
    </source>
</evidence>
<evidence type="ECO:0000256" key="3">
    <source>
        <dbReference type="ARBA" id="ARBA00022527"/>
    </source>
</evidence>
<comment type="catalytic activity">
    <reaction evidence="12">
        <text>L-seryl-[protein] + ATP = O-phospho-L-seryl-[protein] + ADP + H(+)</text>
        <dbReference type="Rhea" id="RHEA:17989"/>
        <dbReference type="Rhea" id="RHEA-COMP:9863"/>
        <dbReference type="Rhea" id="RHEA-COMP:11604"/>
        <dbReference type="ChEBI" id="CHEBI:15378"/>
        <dbReference type="ChEBI" id="CHEBI:29999"/>
        <dbReference type="ChEBI" id="CHEBI:30616"/>
        <dbReference type="ChEBI" id="CHEBI:83421"/>
        <dbReference type="ChEBI" id="CHEBI:456216"/>
        <dbReference type="EC" id="2.7.11.1"/>
    </reaction>
</comment>
<feature type="region of interest" description="Disordered" evidence="13">
    <location>
        <begin position="2650"/>
        <end position="2673"/>
    </location>
</feature>
<dbReference type="InterPro" id="IPR000403">
    <property type="entry name" value="PI3/4_kinase_cat_dom"/>
</dbReference>
<dbReference type="InterPro" id="IPR016024">
    <property type="entry name" value="ARM-type_fold"/>
</dbReference>
<dbReference type="Pfam" id="PF19704">
    <property type="entry name" value="DNAPKcs_CC5"/>
    <property type="match status" value="1"/>
</dbReference>
<dbReference type="InterPro" id="IPR011009">
    <property type="entry name" value="Kinase-like_dom_sf"/>
</dbReference>
<keyword evidence="3" id="KW-0723">Serine/threonine-protein kinase</keyword>
<dbReference type="CDD" id="cd05172">
    <property type="entry name" value="PIKKc_DNA-PK"/>
    <property type="match status" value="1"/>
</dbReference>
<comment type="subcellular location">
    <subcellularLocation>
        <location evidence="1">Nucleus</location>
    </subcellularLocation>
</comment>
<dbReference type="Pfam" id="PF02260">
    <property type="entry name" value="FATC"/>
    <property type="match status" value="1"/>
</dbReference>
<dbReference type="SUPFAM" id="SSF48371">
    <property type="entry name" value="ARM repeat"/>
    <property type="match status" value="2"/>
</dbReference>
<dbReference type="InterPro" id="IPR014009">
    <property type="entry name" value="PIK_FAT"/>
</dbReference>
<evidence type="ECO:0000256" key="10">
    <source>
        <dbReference type="ARBA" id="ARBA00023242"/>
    </source>
</evidence>
<dbReference type="PROSITE" id="PS51190">
    <property type="entry name" value="FATC"/>
    <property type="match status" value="1"/>
</dbReference>
<reference evidence="17 18" key="2">
    <citation type="submission" date="2016-08" db="EMBL/GenBank/DDBJ databases">
        <title>Pervasive Adenine N6-methylation of Active Genes in Fungi.</title>
        <authorList>
            <consortium name="DOE Joint Genome Institute"/>
            <person name="Mondo S.J."/>
            <person name="Dannebaum R.O."/>
            <person name="Kuo R.C."/>
            <person name="Labutti K."/>
            <person name="Haridas S."/>
            <person name="Kuo A."/>
            <person name="Salamov A."/>
            <person name="Ahrendt S.R."/>
            <person name="Lipzen A."/>
            <person name="Sullivan W."/>
            <person name="Andreopoulos W.B."/>
            <person name="Clum A."/>
            <person name="Lindquist E."/>
            <person name="Daum C."/>
            <person name="Ramamoorthy G.K."/>
            <person name="Gryganskyi A."/>
            <person name="Culley D."/>
            <person name="Magnuson J.K."/>
            <person name="James T.Y."/>
            <person name="O'Malley M.A."/>
            <person name="Stajich J.E."/>
            <person name="Spatafora J.W."/>
            <person name="Visel A."/>
            <person name="Grigoriev I.V."/>
        </authorList>
    </citation>
    <scope>NUCLEOTIDE SEQUENCE [LARGE SCALE GENOMIC DNA]</scope>
    <source>
        <strain evidence="17 18">S4</strain>
    </source>
</reference>
<dbReference type="Gene3D" id="3.30.1010.10">
    <property type="entry name" value="Phosphatidylinositol 3-kinase Catalytic Subunit, Chain A, domain 4"/>
    <property type="match status" value="1"/>
</dbReference>
<protein>
    <recommendedName>
        <fullName evidence="2">non-specific serine/threonine protein kinase</fullName>
        <ecNumber evidence="2">2.7.11.1</ecNumber>
    </recommendedName>
</protein>
<evidence type="ECO:0000256" key="2">
    <source>
        <dbReference type="ARBA" id="ARBA00012513"/>
    </source>
</evidence>
<dbReference type="PROSITE" id="PS00916">
    <property type="entry name" value="PI3_4_KINASE_2"/>
    <property type="match status" value="1"/>
</dbReference>
<evidence type="ECO:0000256" key="12">
    <source>
        <dbReference type="ARBA" id="ARBA00048679"/>
    </source>
</evidence>
<evidence type="ECO:0000256" key="1">
    <source>
        <dbReference type="ARBA" id="ARBA00004123"/>
    </source>
</evidence>
<keyword evidence="6" id="KW-0227">DNA damage</keyword>
<keyword evidence="10" id="KW-0539">Nucleus</keyword>
<keyword evidence="5" id="KW-0547">Nucleotide-binding</keyword>
<feature type="domain" description="PI3K/PI4K catalytic" evidence="14">
    <location>
        <begin position="3633"/>
        <end position="3962"/>
    </location>
</feature>
<evidence type="ECO:0000256" key="11">
    <source>
        <dbReference type="ARBA" id="ARBA00047899"/>
    </source>
</evidence>
<proteinExistence type="predicted"/>
<dbReference type="InterPro" id="IPR046803">
    <property type="entry name" value="DNAPKcs_CC1-2"/>
</dbReference>
<evidence type="ECO:0000256" key="7">
    <source>
        <dbReference type="ARBA" id="ARBA00022777"/>
    </source>
</evidence>
<dbReference type="SUPFAM" id="SSF56112">
    <property type="entry name" value="Protein kinase-like (PK-like)"/>
    <property type="match status" value="1"/>
</dbReference>
<dbReference type="InterPro" id="IPR036940">
    <property type="entry name" value="PI3/4_kinase_cat_sf"/>
</dbReference>
<feature type="domain" description="FATC" evidence="16">
    <location>
        <begin position="4014"/>
        <end position="4046"/>
    </location>
</feature>
<name>A0A1Y1WTA1_9FUNG</name>
<evidence type="ECO:0000256" key="8">
    <source>
        <dbReference type="ARBA" id="ARBA00022840"/>
    </source>
</evidence>
<feature type="compositionally biased region" description="Polar residues" evidence="13">
    <location>
        <begin position="2651"/>
        <end position="2662"/>
    </location>
</feature>
<keyword evidence="4" id="KW-0808">Transferase</keyword>
<evidence type="ECO:0000256" key="5">
    <source>
        <dbReference type="ARBA" id="ARBA00022741"/>
    </source>
</evidence>
<dbReference type="GO" id="GO:0005524">
    <property type="term" value="F:ATP binding"/>
    <property type="evidence" value="ECO:0007669"/>
    <property type="project" value="UniProtKB-KW"/>
</dbReference>
<dbReference type="InterPro" id="IPR046804">
    <property type="entry name" value="DNA-PKcs_N"/>
</dbReference>
<evidence type="ECO:0000259" key="15">
    <source>
        <dbReference type="PROSITE" id="PS51189"/>
    </source>
</evidence>
<dbReference type="Proteomes" id="UP000193944">
    <property type="component" value="Unassembled WGS sequence"/>
</dbReference>
<dbReference type="PANTHER" id="PTHR11139:SF68">
    <property type="entry name" value="DNA-DEPENDENT PROTEIN KINASE CATALYTIC SUBUNIT"/>
    <property type="match status" value="1"/>
</dbReference>
<evidence type="ECO:0000313" key="17">
    <source>
        <dbReference type="EMBL" id="ORX76753.1"/>
    </source>
</evidence>
<dbReference type="GO" id="GO:0006303">
    <property type="term" value="P:double-strand break repair via nonhomologous end joining"/>
    <property type="evidence" value="ECO:0007669"/>
    <property type="project" value="InterPro"/>
</dbReference>
<gene>
    <name evidence="17" type="ORF">BCR32DRAFT_296045</name>
</gene>
<dbReference type="STRING" id="1754192.A0A1Y1WTA1"/>
<comment type="caution">
    <text evidence="17">The sequence shown here is derived from an EMBL/GenBank/DDBJ whole genome shotgun (WGS) entry which is preliminary data.</text>
</comment>
<dbReference type="InterPro" id="IPR050517">
    <property type="entry name" value="DDR_Repair_Kinase"/>
</dbReference>
<dbReference type="GO" id="GO:0035556">
    <property type="term" value="P:intracellular signal transduction"/>
    <property type="evidence" value="ECO:0007669"/>
    <property type="project" value="UniProtKB-ARBA"/>
</dbReference>
<dbReference type="Gene3D" id="1.10.1070.11">
    <property type="entry name" value="Phosphatidylinositol 3-/4-kinase, catalytic domain"/>
    <property type="match status" value="1"/>
</dbReference>
<dbReference type="PROSITE" id="PS50290">
    <property type="entry name" value="PI3_4_KINASE_3"/>
    <property type="match status" value="1"/>
</dbReference>
<dbReference type="Pfam" id="PF08163">
    <property type="entry name" value="DNAPKcs_CC3"/>
    <property type="match status" value="1"/>
</dbReference>
<dbReference type="InterPro" id="IPR003152">
    <property type="entry name" value="FATC_dom"/>
</dbReference>
<dbReference type="InterPro" id="IPR037706">
    <property type="entry name" value="DNA-PK_dom"/>
</dbReference>
<evidence type="ECO:0000259" key="14">
    <source>
        <dbReference type="PROSITE" id="PS50290"/>
    </source>
</evidence>
<evidence type="ECO:0000259" key="16">
    <source>
        <dbReference type="PROSITE" id="PS51190"/>
    </source>
</evidence>
<feature type="region of interest" description="Disordered" evidence="13">
    <location>
        <begin position="598"/>
        <end position="629"/>
    </location>
</feature>
<dbReference type="SMART" id="SM01343">
    <property type="entry name" value="FATC"/>
    <property type="match status" value="1"/>
</dbReference>
<evidence type="ECO:0000256" key="13">
    <source>
        <dbReference type="SAM" id="MobiDB-lite"/>
    </source>
</evidence>
<evidence type="ECO:0000256" key="4">
    <source>
        <dbReference type="ARBA" id="ARBA00022679"/>
    </source>
</evidence>
<dbReference type="EMBL" id="MCFG01000280">
    <property type="protein sequence ID" value="ORX76753.1"/>
    <property type="molecule type" value="Genomic_DNA"/>
</dbReference>
<dbReference type="Pfam" id="PF20500">
    <property type="entry name" value="DNA-PKcs_N"/>
    <property type="match status" value="1"/>
</dbReference>
<accession>A0A1Y1WTA1</accession>
<dbReference type="InterPro" id="IPR012582">
    <property type="entry name" value="DNAPKcs_CC3"/>
</dbReference>
<reference evidence="17 18" key="1">
    <citation type="submission" date="2016-08" db="EMBL/GenBank/DDBJ databases">
        <title>A Parts List for Fungal Cellulosomes Revealed by Comparative Genomics.</title>
        <authorList>
            <consortium name="DOE Joint Genome Institute"/>
            <person name="Haitjema C.H."/>
            <person name="Gilmore S.P."/>
            <person name="Henske J.K."/>
            <person name="Solomon K.V."/>
            <person name="De Groot R."/>
            <person name="Kuo A."/>
            <person name="Mondo S.J."/>
            <person name="Salamov A.A."/>
            <person name="Labutti K."/>
            <person name="Zhao Z."/>
            <person name="Chiniquy J."/>
            <person name="Barry K."/>
            <person name="Brewer H.M."/>
            <person name="Purvine S.O."/>
            <person name="Wright A.T."/>
            <person name="Boxma B."/>
            <person name="Van Alen T."/>
            <person name="Hackstein J.H."/>
            <person name="Baker S.E."/>
            <person name="Grigoriev I.V."/>
            <person name="O'Malley M.A."/>
        </authorList>
    </citation>
    <scope>NUCLEOTIDE SEQUENCE [LARGE SCALE GENOMIC DNA]</scope>
    <source>
        <strain evidence="17 18">S4</strain>
    </source>
</reference>
<dbReference type="OrthoDB" id="381190at2759"/>
<dbReference type="InterPro" id="IPR045581">
    <property type="entry name" value="DNAPKcs_CC5"/>
</dbReference>
<dbReference type="SMART" id="SM00146">
    <property type="entry name" value="PI3Kc"/>
    <property type="match status" value="1"/>
</dbReference>